<comment type="caution">
    <text evidence="2">The sequence shown here is derived from an EMBL/GenBank/DDBJ whole genome shotgun (WGS) entry which is preliminary data.</text>
</comment>
<dbReference type="InterPro" id="IPR007493">
    <property type="entry name" value="DUF538"/>
</dbReference>
<organism evidence="2 3">
    <name type="scientific">Cocos nucifera</name>
    <name type="common">Coconut palm</name>
    <dbReference type="NCBI Taxonomy" id="13894"/>
    <lineage>
        <taxon>Eukaryota</taxon>
        <taxon>Viridiplantae</taxon>
        <taxon>Streptophyta</taxon>
        <taxon>Embryophyta</taxon>
        <taxon>Tracheophyta</taxon>
        <taxon>Spermatophyta</taxon>
        <taxon>Magnoliopsida</taxon>
        <taxon>Liliopsida</taxon>
        <taxon>Arecaceae</taxon>
        <taxon>Arecoideae</taxon>
        <taxon>Cocoseae</taxon>
        <taxon>Attaleinae</taxon>
        <taxon>Cocos</taxon>
    </lineage>
</organism>
<feature type="signal peptide" evidence="1">
    <location>
        <begin position="1"/>
        <end position="20"/>
    </location>
</feature>
<name>A0A8K0IWC7_COCNU</name>
<evidence type="ECO:0000256" key="1">
    <source>
        <dbReference type="SAM" id="SignalP"/>
    </source>
</evidence>
<dbReference type="PANTHER" id="PTHR31676">
    <property type="entry name" value="T31J12.3 PROTEIN-RELATED"/>
    <property type="match status" value="1"/>
</dbReference>
<reference evidence="2" key="2">
    <citation type="submission" date="2019-07" db="EMBL/GenBank/DDBJ databases">
        <authorList>
            <person name="Yang Y."/>
            <person name="Bocs S."/>
            <person name="Baudouin L."/>
        </authorList>
    </citation>
    <scope>NUCLEOTIDE SEQUENCE</scope>
    <source>
        <tissue evidence="2">Spear leaf of Hainan Tall coconut</tissue>
    </source>
</reference>
<reference evidence="2" key="1">
    <citation type="journal article" date="2017" name="Gigascience">
        <title>The genome draft of coconut (Cocos nucifera).</title>
        <authorList>
            <person name="Xiao Y."/>
            <person name="Xu P."/>
            <person name="Fan H."/>
            <person name="Baudouin L."/>
            <person name="Xia W."/>
            <person name="Bocs S."/>
            <person name="Xu J."/>
            <person name="Li Q."/>
            <person name="Guo A."/>
            <person name="Zhou L."/>
            <person name="Li J."/>
            <person name="Wu Y."/>
            <person name="Ma Z."/>
            <person name="Armero A."/>
            <person name="Issali A.E."/>
            <person name="Liu N."/>
            <person name="Peng M."/>
            <person name="Yang Y."/>
        </authorList>
    </citation>
    <scope>NUCLEOTIDE SEQUENCE</scope>
    <source>
        <tissue evidence="2">Spear leaf of Hainan Tall coconut</tissue>
    </source>
</reference>
<dbReference type="Gene3D" id="2.30.240.10">
    <property type="entry name" value="At5g01610-like"/>
    <property type="match status" value="1"/>
</dbReference>
<proteinExistence type="predicted"/>
<keyword evidence="3" id="KW-1185">Reference proteome</keyword>
<gene>
    <name evidence="2" type="ORF">COCNU_14G012640</name>
</gene>
<feature type="chain" id="PRO_5035428253" evidence="1">
    <location>
        <begin position="21"/>
        <end position="191"/>
    </location>
</feature>
<dbReference type="Pfam" id="PF04398">
    <property type="entry name" value="DUF538"/>
    <property type="match status" value="1"/>
</dbReference>
<dbReference type="PANTHER" id="PTHR31676:SF96">
    <property type="entry name" value="EXPRESSED PROTEIN"/>
    <property type="match status" value="1"/>
</dbReference>
<dbReference type="InterPro" id="IPR036758">
    <property type="entry name" value="At5g01610-like"/>
</dbReference>
<keyword evidence="1" id="KW-0732">Signal</keyword>
<dbReference type="AlphaFoldDB" id="A0A8K0IWC7"/>
<sequence>MAASLLLLLLPLLLSAVVAAAGVVGSAVHDMLPEYGLPRGLLPDSVKSYSLSPSGEFEVELKAPCYVQFSDLVYYEKKIKGKLAYGKISDLSGIQAKKLFIWVSVTGIEAHPADGTVEFKVGFLSETLPASDFEVVPVCKAKASCRGAAGLVSEGLHISQHNNDTQKFQNMIKALLGFVHAANVVHFDIVW</sequence>
<evidence type="ECO:0000313" key="2">
    <source>
        <dbReference type="EMBL" id="KAG1368796.1"/>
    </source>
</evidence>
<protein>
    <submittedName>
        <fullName evidence="2">Uncharacterized protein</fullName>
    </submittedName>
</protein>
<dbReference type="EMBL" id="CM017885">
    <property type="protein sequence ID" value="KAG1368796.1"/>
    <property type="molecule type" value="Genomic_DNA"/>
</dbReference>
<dbReference type="OrthoDB" id="622488at2759"/>
<accession>A0A8K0IWC7</accession>
<evidence type="ECO:0000313" key="3">
    <source>
        <dbReference type="Proteomes" id="UP000797356"/>
    </source>
</evidence>
<dbReference type="SUPFAM" id="SSF141562">
    <property type="entry name" value="At5g01610-like"/>
    <property type="match status" value="1"/>
</dbReference>
<dbReference type="Proteomes" id="UP000797356">
    <property type="component" value="Chromosome 14"/>
</dbReference>